<comment type="similarity">
    <text evidence="1">Belongs to the calponin family.</text>
</comment>
<dbReference type="Pfam" id="PF00307">
    <property type="entry name" value="CH"/>
    <property type="match status" value="1"/>
</dbReference>
<accession>A0A9J6DHP9</accession>
<name>A0A9J6DHP9_RHIMP</name>
<dbReference type="EMBL" id="JABSTU010000009">
    <property type="protein sequence ID" value="KAH8021488.1"/>
    <property type="molecule type" value="Genomic_DNA"/>
</dbReference>
<dbReference type="VEuPathDB" id="VectorBase:LOC119173938"/>
<evidence type="ECO:0000259" key="6">
    <source>
        <dbReference type="PROSITE" id="PS50021"/>
    </source>
</evidence>
<dbReference type="GO" id="GO:0051015">
    <property type="term" value="F:actin filament binding"/>
    <property type="evidence" value="ECO:0007669"/>
    <property type="project" value="TreeGrafter"/>
</dbReference>
<keyword evidence="4" id="KW-0009">Actin-binding</keyword>
<evidence type="ECO:0000256" key="5">
    <source>
        <dbReference type="ARBA" id="ARBA00025109"/>
    </source>
</evidence>
<evidence type="ECO:0000313" key="8">
    <source>
        <dbReference type="Proteomes" id="UP000821866"/>
    </source>
</evidence>
<dbReference type="CDD" id="cd21207">
    <property type="entry name" value="CH_dMP20-like"/>
    <property type="match status" value="1"/>
</dbReference>
<dbReference type="GO" id="GO:0015629">
    <property type="term" value="C:actin cytoskeleton"/>
    <property type="evidence" value="ECO:0007669"/>
    <property type="project" value="TreeGrafter"/>
</dbReference>
<dbReference type="GO" id="GO:0007015">
    <property type="term" value="P:actin filament organization"/>
    <property type="evidence" value="ECO:0007669"/>
    <property type="project" value="TreeGrafter"/>
</dbReference>
<dbReference type="Gene3D" id="1.10.418.10">
    <property type="entry name" value="Calponin-like domain"/>
    <property type="match status" value="1"/>
</dbReference>
<dbReference type="InterPro" id="IPR001997">
    <property type="entry name" value="Calponin/LIMCH1"/>
</dbReference>
<dbReference type="InterPro" id="IPR003096">
    <property type="entry name" value="SM22_calponin"/>
</dbReference>
<dbReference type="InterPro" id="IPR036872">
    <property type="entry name" value="CH_dom_sf"/>
</dbReference>
<proteinExistence type="inferred from homology"/>
<dbReference type="GO" id="GO:0005516">
    <property type="term" value="F:calmodulin binding"/>
    <property type="evidence" value="ECO:0007669"/>
    <property type="project" value="UniProtKB-KW"/>
</dbReference>
<dbReference type="PANTHER" id="PTHR47385">
    <property type="entry name" value="CALPONIN"/>
    <property type="match status" value="1"/>
</dbReference>
<keyword evidence="8" id="KW-1185">Reference proteome</keyword>
<dbReference type="GO" id="GO:0031032">
    <property type="term" value="P:actomyosin structure organization"/>
    <property type="evidence" value="ECO:0007669"/>
    <property type="project" value="InterPro"/>
</dbReference>
<reference evidence="7" key="1">
    <citation type="journal article" date="2020" name="Cell">
        <title>Large-Scale Comparative Analyses of Tick Genomes Elucidate Their Genetic Diversity and Vector Capacities.</title>
        <authorList>
            <consortium name="Tick Genome and Microbiome Consortium (TIGMIC)"/>
            <person name="Jia N."/>
            <person name="Wang J."/>
            <person name="Shi W."/>
            <person name="Du L."/>
            <person name="Sun Y."/>
            <person name="Zhan W."/>
            <person name="Jiang J.F."/>
            <person name="Wang Q."/>
            <person name="Zhang B."/>
            <person name="Ji P."/>
            <person name="Bell-Sakyi L."/>
            <person name="Cui X.M."/>
            <person name="Yuan T.T."/>
            <person name="Jiang B.G."/>
            <person name="Yang W.F."/>
            <person name="Lam T.T."/>
            <person name="Chang Q.C."/>
            <person name="Ding S.J."/>
            <person name="Wang X.J."/>
            <person name="Zhu J.G."/>
            <person name="Ruan X.D."/>
            <person name="Zhao L."/>
            <person name="Wei J.T."/>
            <person name="Ye R.Z."/>
            <person name="Que T.C."/>
            <person name="Du C.H."/>
            <person name="Zhou Y.H."/>
            <person name="Cheng J.X."/>
            <person name="Dai P.F."/>
            <person name="Guo W.B."/>
            <person name="Han X.H."/>
            <person name="Huang E.J."/>
            <person name="Li L.F."/>
            <person name="Wei W."/>
            <person name="Gao Y.C."/>
            <person name="Liu J.Z."/>
            <person name="Shao H.Z."/>
            <person name="Wang X."/>
            <person name="Wang C.C."/>
            <person name="Yang T.C."/>
            <person name="Huo Q.B."/>
            <person name="Li W."/>
            <person name="Chen H.Y."/>
            <person name="Chen S.E."/>
            <person name="Zhou L.G."/>
            <person name="Ni X.B."/>
            <person name="Tian J.H."/>
            <person name="Sheng Y."/>
            <person name="Liu T."/>
            <person name="Pan Y.S."/>
            <person name="Xia L.Y."/>
            <person name="Li J."/>
            <person name="Zhao F."/>
            <person name="Cao W.C."/>
        </authorList>
    </citation>
    <scope>NUCLEOTIDE SEQUENCE</scope>
    <source>
        <strain evidence="7">Rmic-2018</strain>
    </source>
</reference>
<keyword evidence="3" id="KW-0112">Calmodulin-binding</keyword>
<protein>
    <recommendedName>
        <fullName evidence="6">Calponin-homology (CH) domain-containing protein</fullName>
    </recommendedName>
</protein>
<keyword evidence="2" id="KW-0677">Repeat</keyword>
<dbReference type="Pfam" id="PF00402">
    <property type="entry name" value="Calponin"/>
    <property type="match status" value="1"/>
</dbReference>
<evidence type="ECO:0000256" key="2">
    <source>
        <dbReference type="ARBA" id="ARBA00022737"/>
    </source>
</evidence>
<dbReference type="InterPro" id="IPR000557">
    <property type="entry name" value="Calponin_repeat"/>
</dbReference>
<dbReference type="PRINTS" id="PR00889">
    <property type="entry name" value="CALPONIN"/>
</dbReference>
<dbReference type="InterPro" id="IPR001715">
    <property type="entry name" value="CH_dom"/>
</dbReference>
<reference evidence="7" key="2">
    <citation type="submission" date="2021-09" db="EMBL/GenBank/DDBJ databases">
        <authorList>
            <person name="Jia N."/>
            <person name="Wang J."/>
            <person name="Shi W."/>
            <person name="Du L."/>
            <person name="Sun Y."/>
            <person name="Zhan W."/>
            <person name="Jiang J."/>
            <person name="Wang Q."/>
            <person name="Zhang B."/>
            <person name="Ji P."/>
            <person name="Sakyi L.B."/>
            <person name="Cui X."/>
            <person name="Yuan T."/>
            <person name="Jiang B."/>
            <person name="Yang W."/>
            <person name="Lam T.T.-Y."/>
            <person name="Chang Q."/>
            <person name="Ding S."/>
            <person name="Wang X."/>
            <person name="Zhu J."/>
            <person name="Ruan X."/>
            <person name="Zhao L."/>
            <person name="Wei J."/>
            <person name="Que T."/>
            <person name="Du C."/>
            <person name="Cheng J."/>
            <person name="Dai P."/>
            <person name="Han X."/>
            <person name="Huang E."/>
            <person name="Gao Y."/>
            <person name="Liu J."/>
            <person name="Shao H."/>
            <person name="Ye R."/>
            <person name="Li L."/>
            <person name="Wei W."/>
            <person name="Wang X."/>
            <person name="Wang C."/>
            <person name="Huo Q."/>
            <person name="Li W."/>
            <person name="Guo W."/>
            <person name="Chen H."/>
            <person name="Chen S."/>
            <person name="Zhou L."/>
            <person name="Zhou L."/>
            <person name="Ni X."/>
            <person name="Tian J."/>
            <person name="Zhou Y."/>
            <person name="Sheng Y."/>
            <person name="Liu T."/>
            <person name="Pan Y."/>
            <person name="Xia L."/>
            <person name="Li J."/>
            <person name="Zhao F."/>
            <person name="Cao W."/>
        </authorList>
    </citation>
    <scope>NUCLEOTIDE SEQUENCE</scope>
    <source>
        <strain evidence="7">Rmic-2018</strain>
        <tissue evidence="7">Larvae</tissue>
    </source>
</reference>
<comment type="caution">
    <text evidence="7">The sequence shown here is derived from an EMBL/GenBank/DDBJ whole genome shotgun (WGS) entry which is preliminary data.</text>
</comment>
<gene>
    <name evidence="7" type="ORF">HPB51_015884</name>
</gene>
<evidence type="ECO:0000256" key="1">
    <source>
        <dbReference type="ARBA" id="ARBA00009631"/>
    </source>
</evidence>
<dbReference type="PROSITE" id="PS50021">
    <property type="entry name" value="CH"/>
    <property type="match status" value="1"/>
</dbReference>
<dbReference type="SUPFAM" id="SSF47576">
    <property type="entry name" value="Calponin-homology domain, CH-domain"/>
    <property type="match status" value="1"/>
</dbReference>
<feature type="domain" description="Calponin-homology (CH)" evidence="6">
    <location>
        <begin position="151"/>
        <end position="256"/>
    </location>
</feature>
<dbReference type="InterPro" id="IPR050606">
    <property type="entry name" value="Calponin-like"/>
</dbReference>
<dbReference type="PANTHER" id="PTHR47385:SF24">
    <property type="entry name" value="MUSCLE-SPECIFIC PROTEIN 20"/>
    <property type="match status" value="1"/>
</dbReference>
<dbReference type="Proteomes" id="UP000821866">
    <property type="component" value="Chromosome 7"/>
</dbReference>
<dbReference type="SMART" id="SM00033">
    <property type="entry name" value="CH"/>
    <property type="match status" value="1"/>
</dbReference>
<dbReference type="PROSITE" id="PS51122">
    <property type="entry name" value="CALPONIN_2"/>
    <property type="match status" value="1"/>
</dbReference>
<dbReference type="AlphaFoldDB" id="A0A9J6DHP9"/>
<evidence type="ECO:0000256" key="3">
    <source>
        <dbReference type="ARBA" id="ARBA00022860"/>
    </source>
</evidence>
<comment type="function">
    <text evidence="5">Thin filament-associated protein that is implicated in the regulation and modulation of smooth muscle contraction. It is capable of binding to actin, calmodulin and tropomyosin. The interaction of calponin with actin inhibits the actomyosin Mg-ATPase activity.</text>
</comment>
<organism evidence="7 8">
    <name type="scientific">Rhipicephalus microplus</name>
    <name type="common">Cattle tick</name>
    <name type="synonym">Boophilus microplus</name>
    <dbReference type="NCBI Taxonomy" id="6941"/>
    <lineage>
        <taxon>Eukaryota</taxon>
        <taxon>Metazoa</taxon>
        <taxon>Ecdysozoa</taxon>
        <taxon>Arthropoda</taxon>
        <taxon>Chelicerata</taxon>
        <taxon>Arachnida</taxon>
        <taxon>Acari</taxon>
        <taxon>Parasitiformes</taxon>
        <taxon>Ixodida</taxon>
        <taxon>Ixodoidea</taxon>
        <taxon>Ixodidae</taxon>
        <taxon>Rhipicephalinae</taxon>
        <taxon>Rhipicephalus</taxon>
        <taxon>Boophilus</taxon>
    </lineage>
</organism>
<dbReference type="PRINTS" id="PR00888">
    <property type="entry name" value="SM22CALPONIN"/>
</dbReference>
<evidence type="ECO:0000313" key="7">
    <source>
        <dbReference type="EMBL" id="KAH8021488.1"/>
    </source>
</evidence>
<sequence>MPRIVSQILYRFPVDFLDSSFVGPRARVLILGRPKLVEGARVVGGGIVNSADDSCRERFGDLDRSTPSRTVSHPRATPPYSAFCAIRALHWAHVFSRRSDLGGTLRTRAWDSEHMPLLSATEPRVLILGIRELEPINGIPPVHKIASKRDPELESQILDWIEEVLEQRLPQGPYEEVLRDGVVLCKLMNALNPGCIPKINTTGGQFKKMENIVLFQNAAKEWGVPDLDVFQTVDLWERRNIPQVSQCILALGRACYLHPEYQGPCLGPKPAEENKRNFSEQQLRAGEGIINLQYGTNKGANASGINFGNTRHM</sequence>
<evidence type="ECO:0000256" key="4">
    <source>
        <dbReference type="ARBA" id="ARBA00023203"/>
    </source>
</evidence>